<evidence type="ECO:0000313" key="1">
    <source>
        <dbReference type="EMBL" id="JAT15531.1"/>
    </source>
</evidence>
<feature type="non-terminal residue" evidence="1">
    <location>
        <position position="1"/>
    </location>
</feature>
<protein>
    <submittedName>
        <fullName evidence="1">Uncharacterized protein</fullName>
    </submittedName>
</protein>
<sequence>EQDSKQVHQHVHYSQKLYSSNGNLFNQKFWVNRIWESNHQLFGQMLRSKGSTNFQRICGSPGQHTLHPQQSNTLAVAAILRAMLDEVANVPPDASMVEVYRRQSDSTSSSSDDTLASDTVDIIEISDTKIFPKYTKGKKKINKIFKKI</sequence>
<dbReference type="EMBL" id="GEBQ01024446">
    <property type="protein sequence ID" value="JAT15531.1"/>
    <property type="molecule type" value="Transcribed_RNA"/>
</dbReference>
<dbReference type="AlphaFoldDB" id="A0A1B6KVW5"/>
<gene>
    <name evidence="1" type="ORF">g.2126</name>
</gene>
<proteinExistence type="predicted"/>
<accession>A0A1B6KVW5</accession>
<name>A0A1B6KVW5_9HEMI</name>
<reference evidence="1" key="1">
    <citation type="submission" date="2015-11" db="EMBL/GenBank/DDBJ databases">
        <title>De novo transcriptome assembly of four potential Pierce s Disease insect vectors from Arizona vineyards.</title>
        <authorList>
            <person name="Tassone E.E."/>
        </authorList>
    </citation>
    <scope>NUCLEOTIDE SEQUENCE</scope>
</reference>
<organism evidence="1">
    <name type="scientific">Graphocephala atropunctata</name>
    <dbReference type="NCBI Taxonomy" id="36148"/>
    <lineage>
        <taxon>Eukaryota</taxon>
        <taxon>Metazoa</taxon>
        <taxon>Ecdysozoa</taxon>
        <taxon>Arthropoda</taxon>
        <taxon>Hexapoda</taxon>
        <taxon>Insecta</taxon>
        <taxon>Pterygota</taxon>
        <taxon>Neoptera</taxon>
        <taxon>Paraneoptera</taxon>
        <taxon>Hemiptera</taxon>
        <taxon>Auchenorrhyncha</taxon>
        <taxon>Membracoidea</taxon>
        <taxon>Cicadellidae</taxon>
        <taxon>Cicadellinae</taxon>
        <taxon>Cicadellini</taxon>
        <taxon>Graphocephala</taxon>
    </lineage>
</organism>